<feature type="domain" description="Rieske" evidence="7">
    <location>
        <begin position="105"/>
        <end position="214"/>
    </location>
</feature>
<dbReference type="PROSITE" id="PS51296">
    <property type="entry name" value="RIESKE"/>
    <property type="match status" value="1"/>
</dbReference>
<dbReference type="Gene3D" id="2.102.10.10">
    <property type="entry name" value="Rieske [2Fe-2S] iron-sulphur domain"/>
    <property type="match status" value="1"/>
</dbReference>
<organism evidence="8 9">
    <name type="scientific">Cyclostephanos tholiformis</name>
    <dbReference type="NCBI Taxonomy" id="382380"/>
    <lineage>
        <taxon>Eukaryota</taxon>
        <taxon>Sar</taxon>
        <taxon>Stramenopiles</taxon>
        <taxon>Ochrophyta</taxon>
        <taxon>Bacillariophyta</taxon>
        <taxon>Coscinodiscophyceae</taxon>
        <taxon>Thalassiosirophycidae</taxon>
        <taxon>Stephanodiscales</taxon>
        <taxon>Stephanodiscaceae</taxon>
        <taxon>Cyclostephanos</taxon>
    </lineage>
</organism>
<feature type="region of interest" description="Disordered" evidence="5">
    <location>
        <begin position="26"/>
        <end position="80"/>
    </location>
</feature>
<evidence type="ECO:0000256" key="6">
    <source>
        <dbReference type="SAM" id="SignalP"/>
    </source>
</evidence>
<keyword evidence="2" id="KW-0479">Metal-binding</keyword>
<comment type="caution">
    <text evidence="8">The sequence shown here is derived from an EMBL/GenBank/DDBJ whole genome shotgun (WGS) entry which is preliminary data.</text>
</comment>
<dbReference type="Proteomes" id="UP001530377">
    <property type="component" value="Unassembled WGS sequence"/>
</dbReference>
<protein>
    <recommendedName>
        <fullName evidence="7">Rieske domain-containing protein</fullName>
    </recommendedName>
</protein>
<sequence length="218" mass="22779">MKRPLVAIFLLSATAAVAFGFVPSSHLRQARTTPPPPPSSLCMARRGKGLDVRGSNSRLGKPKSISGSEPTSKSGGVGNNWIQTTIPSIKSLPQERDVVRVIETGVPALIDRGTNPNGAVSIVNRDNGRTYCFSSSCSCCKIPLTKATVLGPNDETGGADDRIQCNFCGATYNLRTGAPVKEEGGKVLGFLFSGSKGAPLPVYGLGEQGGKVFINLSS</sequence>
<evidence type="ECO:0000259" key="7">
    <source>
        <dbReference type="PROSITE" id="PS51296"/>
    </source>
</evidence>
<evidence type="ECO:0000256" key="3">
    <source>
        <dbReference type="ARBA" id="ARBA00023004"/>
    </source>
</evidence>
<keyword evidence="3" id="KW-0408">Iron</keyword>
<feature type="signal peptide" evidence="6">
    <location>
        <begin position="1"/>
        <end position="20"/>
    </location>
</feature>
<accession>A0ABD3SGI0</accession>
<reference evidence="8 9" key="1">
    <citation type="submission" date="2024-10" db="EMBL/GenBank/DDBJ databases">
        <title>Updated reference genomes for cyclostephanoid diatoms.</title>
        <authorList>
            <person name="Roberts W.R."/>
            <person name="Alverson A.J."/>
        </authorList>
    </citation>
    <scope>NUCLEOTIDE SEQUENCE [LARGE SCALE GENOMIC DNA]</scope>
    <source>
        <strain evidence="8 9">AJA228-03</strain>
    </source>
</reference>
<keyword evidence="6" id="KW-0732">Signal</keyword>
<keyword evidence="1" id="KW-0001">2Fe-2S</keyword>
<evidence type="ECO:0000256" key="5">
    <source>
        <dbReference type="SAM" id="MobiDB-lite"/>
    </source>
</evidence>
<evidence type="ECO:0000313" key="8">
    <source>
        <dbReference type="EMBL" id="KAL3823671.1"/>
    </source>
</evidence>
<dbReference type="GO" id="GO:0051537">
    <property type="term" value="F:2 iron, 2 sulfur cluster binding"/>
    <property type="evidence" value="ECO:0007669"/>
    <property type="project" value="UniProtKB-KW"/>
</dbReference>
<proteinExistence type="predicted"/>
<dbReference type="GO" id="GO:0046872">
    <property type="term" value="F:metal ion binding"/>
    <property type="evidence" value="ECO:0007669"/>
    <property type="project" value="UniProtKB-KW"/>
</dbReference>
<feature type="chain" id="PRO_5044863225" description="Rieske domain-containing protein" evidence="6">
    <location>
        <begin position="21"/>
        <end position="218"/>
    </location>
</feature>
<dbReference type="EMBL" id="JALLPB020000032">
    <property type="protein sequence ID" value="KAL3823671.1"/>
    <property type="molecule type" value="Genomic_DNA"/>
</dbReference>
<dbReference type="InterPro" id="IPR017941">
    <property type="entry name" value="Rieske_2Fe-2S"/>
</dbReference>
<dbReference type="SUPFAM" id="SSF50022">
    <property type="entry name" value="ISP domain"/>
    <property type="match status" value="1"/>
</dbReference>
<evidence type="ECO:0000313" key="9">
    <source>
        <dbReference type="Proteomes" id="UP001530377"/>
    </source>
</evidence>
<evidence type="ECO:0000256" key="2">
    <source>
        <dbReference type="ARBA" id="ARBA00022723"/>
    </source>
</evidence>
<gene>
    <name evidence="8" type="ORF">ACHAXA_009776</name>
</gene>
<evidence type="ECO:0000256" key="4">
    <source>
        <dbReference type="ARBA" id="ARBA00023014"/>
    </source>
</evidence>
<dbReference type="InterPro" id="IPR036922">
    <property type="entry name" value="Rieske_2Fe-2S_sf"/>
</dbReference>
<feature type="compositionally biased region" description="Polar residues" evidence="5">
    <location>
        <begin position="65"/>
        <end position="80"/>
    </location>
</feature>
<keyword evidence="9" id="KW-1185">Reference proteome</keyword>
<dbReference type="AlphaFoldDB" id="A0ABD3SGI0"/>
<evidence type="ECO:0000256" key="1">
    <source>
        <dbReference type="ARBA" id="ARBA00022714"/>
    </source>
</evidence>
<keyword evidence="4" id="KW-0411">Iron-sulfur</keyword>
<name>A0ABD3SGI0_9STRA</name>